<keyword evidence="4" id="KW-1185">Reference proteome</keyword>
<dbReference type="Proteomes" id="UP000008783">
    <property type="component" value="Unassembled WGS sequence"/>
</dbReference>
<dbReference type="KEGG" id="pgr:PGTG_15187"/>
<dbReference type="VEuPathDB" id="FungiDB:PGTG_15187"/>
<feature type="region of interest" description="Disordered" evidence="1">
    <location>
        <begin position="109"/>
        <end position="134"/>
    </location>
</feature>
<dbReference type="PANTHER" id="PTHR47417">
    <property type="entry name" value="SMR DOMAIN-CONTAINING PROTEIN YPL199C"/>
    <property type="match status" value="1"/>
</dbReference>
<dbReference type="Gene3D" id="3.30.1370.110">
    <property type="match status" value="1"/>
</dbReference>
<dbReference type="SMART" id="SM00463">
    <property type="entry name" value="SMR"/>
    <property type="match status" value="1"/>
</dbReference>
<name>E3KXB1_PUCGT</name>
<dbReference type="InterPro" id="IPR053020">
    <property type="entry name" value="Smr_domain_protein"/>
</dbReference>
<evidence type="ECO:0000313" key="3">
    <source>
        <dbReference type="EMBL" id="EFP88984.2"/>
    </source>
</evidence>
<accession>E3KXB1</accession>
<dbReference type="STRING" id="418459.E3KXB1"/>
<dbReference type="PROSITE" id="PS50828">
    <property type="entry name" value="SMR"/>
    <property type="match status" value="1"/>
</dbReference>
<gene>
    <name evidence="3" type="ORF">PGTG_15187</name>
</gene>
<dbReference type="SUPFAM" id="SSF160443">
    <property type="entry name" value="SMR domain-like"/>
    <property type="match status" value="1"/>
</dbReference>
<evidence type="ECO:0000313" key="4">
    <source>
        <dbReference type="Proteomes" id="UP000008783"/>
    </source>
</evidence>
<dbReference type="InterPro" id="IPR036063">
    <property type="entry name" value="Smr_dom_sf"/>
</dbReference>
<dbReference type="OrthoDB" id="3231855at2759"/>
<dbReference type="InterPro" id="IPR013899">
    <property type="entry name" value="DUF1771"/>
</dbReference>
<feature type="compositionally biased region" description="Polar residues" evidence="1">
    <location>
        <begin position="1"/>
        <end position="14"/>
    </location>
</feature>
<dbReference type="InParanoid" id="E3KXB1"/>
<feature type="domain" description="Smr" evidence="2">
    <location>
        <begin position="158"/>
        <end position="235"/>
    </location>
</feature>
<organism evidence="3 4">
    <name type="scientific">Puccinia graminis f. sp. tritici (strain CRL 75-36-700-3 / race SCCL)</name>
    <name type="common">Black stem rust fungus</name>
    <dbReference type="NCBI Taxonomy" id="418459"/>
    <lineage>
        <taxon>Eukaryota</taxon>
        <taxon>Fungi</taxon>
        <taxon>Dikarya</taxon>
        <taxon>Basidiomycota</taxon>
        <taxon>Pucciniomycotina</taxon>
        <taxon>Pucciniomycetes</taxon>
        <taxon>Pucciniales</taxon>
        <taxon>Pucciniaceae</taxon>
        <taxon>Puccinia</taxon>
    </lineage>
</organism>
<dbReference type="EMBL" id="DS178318">
    <property type="protein sequence ID" value="EFP88984.2"/>
    <property type="molecule type" value="Genomic_DNA"/>
</dbReference>
<dbReference type="HOGENOM" id="CLU_1078256_0_0_1"/>
<dbReference type="Pfam" id="PF08590">
    <property type="entry name" value="DUF1771"/>
    <property type="match status" value="1"/>
</dbReference>
<reference evidence="4" key="2">
    <citation type="journal article" date="2011" name="Proc. Natl. Acad. Sci. U.S.A.">
        <title>Obligate biotrophy features unraveled by the genomic analysis of rust fungi.</title>
        <authorList>
            <person name="Duplessis S."/>
            <person name="Cuomo C.A."/>
            <person name="Lin Y.-C."/>
            <person name="Aerts A."/>
            <person name="Tisserant E."/>
            <person name="Veneault-Fourrey C."/>
            <person name="Joly D.L."/>
            <person name="Hacquard S."/>
            <person name="Amselem J."/>
            <person name="Cantarel B.L."/>
            <person name="Chiu R."/>
            <person name="Coutinho P.M."/>
            <person name="Feau N."/>
            <person name="Field M."/>
            <person name="Frey P."/>
            <person name="Gelhaye E."/>
            <person name="Goldberg J."/>
            <person name="Grabherr M.G."/>
            <person name="Kodira C.D."/>
            <person name="Kohler A."/>
            <person name="Kuees U."/>
            <person name="Lindquist E.A."/>
            <person name="Lucas S.M."/>
            <person name="Mago R."/>
            <person name="Mauceli E."/>
            <person name="Morin E."/>
            <person name="Murat C."/>
            <person name="Pangilinan J.L."/>
            <person name="Park R."/>
            <person name="Pearson M."/>
            <person name="Quesneville H."/>
            <person name="Rouhier N."/>
            <person name="Sakthikumar S."/>
            <person name="Salamov A.A."/>
            <person name="Schmutz J."/>
            <person name="Selles B."/>
            <person name="Shapiro H."/>
            <person name="Tanguay P."/>
            <person name="Tuskan G.A."/>
            <person name="Henrissat B."/>
            <person name="Van de Peer Y."/>
            <person name="Rouze P."/>
            <person name="Ellis J.G."/>
            <person name="Dodds P.N."/>
            <person name="Schein J.E."/>
            <person name="Zhong S."/>
            <person name="Hamelin R.C."/>
            <person name="Grigoriev I.V."/>
            <person name="Szabo L.J."/>
            <person name="Martin F."/>
        </authorList>
    </citation>
    <scope>NUCLEOTIDE SEQUENCE [LARGE SCALE GENOMIC DNA]</scope>
    <source>
        <strain evidence="4">CRL 75-36-700-3 / race SCCL</strain>
    </source>
</reference>
<dbReference type="AlphaFoldDB" id="E3KXB1"/>
<dbReference type="GeneID" id="10542426"/>
<sequence>MGGSQQSGFSSWPTSPDRPDSSSLGPPPLRPWTPGDDPILHLSDDLVLFLEVRTSLNRLSGPIPFPLILQPELGASSDANNQKNAQDPRFAGLRNDALKEQKLMEEKFEKARGASQREQAQSLREEANRHKERRDHLNNKAAEWLYKENNKDLPSDTIDLHGLYVKEALTYAEKFIEKAQKKGRPDRLNFIVGRGLHSVNSKPQVKPAIEELVRKHQLAFEIHPRNPGIIVVHLNVPGHQLDRGVNLLDRILCNPNPKDGCVIV</sequence>
<evidence type="ECO:0000259" key="2">
    <source>
        <dbReference type="PROSITE" id="PS50828"/>
    </source>
</evidence>
<dbReference type="RefSeq" id="XP_003333403.2">
    <property type="nucleotide sequence ID" value="XM_003333355.2"/>
</dbReference>
<dbReference type="PANTHER" id="PTHR47417:SF1">
    <property type="entry name" value="SMR DOMAIN-CONTAINING PROTEIN YPL199C"/>
    <property type="match status" value="1"/>
</dbReference>
<feature type="region of interest" description="Disordered" evidence="1">
    <location>
        <begin position="1"/>
        <end position="36"/>
    </location>
</feature>
<feature type="compositionally biased region" description="Basic and acidic residues" evidence="1">
    <location>
        <begin position="123"/>
        <end position="134"/>
    </location>
</feature>
<evidence type="ECO:0000256" key="1">
    <source>
        <dbReference type="SAM" id="MobiDB-lite"/>
    </source>
</evidence>
<dbReference type="Pfam" id="PF01713">
    <property type="entry name" value="Smr"/>
    <property type="match status" value="1"/>
</dbReference>
<protein>
    <recommendedName>
        <fullName evidence="2">Smr domain-containing protein</fullName>
    </recommendedName>
</protein>
<reference key="1">
    <citation type="submission" date="2007-01" db="EMBL/GenBank/DDBJ databases">
        <title>The Genome Sequence of Puccinia graminis f. sp. tritici Strain CRL 75-36-700-3.</title>
        <authorList>
            <consortium name="The Broad Institute Genome Sequencing Platform"/>
            <person name="Birren B."/>
            <person name="Lander E."/>
            <person name="Galagan J."/>
            <person name="Nusbaum C."/>
            <person name="Devon K."/>
            <person name="Cuomo C."/>
            <person name="Jaffe D."/>
            <person name="Butler J."/>
            <person name="Alvarez P."/>
            <person name="Gnerre S."/>
            <person name="Grabherr M."/>
            <person name="Mauceli E."/>
            <person name="Brockman W."/>
            <person name="Young S."/>
            <person name="LaButti K."/>
            <person name="Sykes S."/>
            <person name="DeCaprio D."/>
            <person name="Crawford M."/>
            <person name="Koehrsen M."/>
            <person name="Engels R."/>
            <person name="Montgomery P."/>
            <person name="Pearson M."/>
            <person name="Howarth C."/>
            <person name="Larson L."/>
            <person name="White J."/>
            <person name="Zeng Q."/>
            <person name="Kodira C."/>
            <person name="Yandava C."/>
            <person name="Alvarado L."/>
            <person name="O'Leary S."/>
            <person name="Szabo L."/>
            <person name="Dean R."/>
            <person name="Schein J."/>
        </authorList>
    </citation>
    <scope>NUCLEOTIDE SEQUENCE</scope>
    <source>
        <strain>CRL 75-36-700-3</strain>
    </source>
</reference>
<dbReference type="FunCoup" id="E3KXB1">
    <property type="interactions" value="3"/>
</dbReference>
<dbReference type="InterPro" id="IPR002625">
    <property type="entry name" value="Smr_dom"/>
</dbReference>
<proteinExistence type="predicted"/>